<dbReference type="AlphaFoldDB" id="A0A365H5M0"/>
<accession>A0A365H5M0</accession>
<name>A0A365H5M0_9ACTN</name>
<gene>
    <name evidence="1" type="ORF">DPM19_20030</name>
</gene>
<dbReference type="Proteomes" id="UP000251891">
    <property type="component" value="Unassembled WGS sequence"/>
</dbReference>
<organism evidence="1 2">
    <name type="scientific">Actinomadura craniellae</name>
    <dbReference type="NCBI Taxonomy" id="2231787"/>
    <lineage>
        <taxon>Bacteria</taxon>
        <taxon>Bacillati</taxon>
        <taxon>Actinomycetota</taxon>
        <taxon>Actinomycetes</taxon>
        <taxon>Streptosporangiales</taxon>
        <taxon>Thermomonosporaceae</taxon>
        <taxon>Actinomadura</taxon>
    </lineage>
</organism>
<dbReference type="OrthoDB" id="3534313at2"/>
<dbReference type="EMBL" id="QLYX01000009">
    <property type="protein sequence ID" value="RAY13533.1"/>
    <property type="molecule type" value="Genomic_DNA"/>
</dbReference>
<proteinExistence type="predicted"/>
<evidence type="ECO:0000313" key="1">
    <source>
        <dbReference type="EMBL" id="RAY13533.1"/>
    </source>
</evidence>
<reference evidence="1 2" key="1">
    <citation type="submission" date="2018-06" db="EMBL/GenBank/DDBJ databases">
        <title>Actinomadura craniellae sp. nov. isolated from marine sponge Craniella sp.</title>
        <authorList>
            <person name="Li L."/>
            <person name="Xu Q.H."/>
            <person name="Lin H.W."/>
            <person name="Lu Y.H."/>
        </authorList>
    </citation>
    <scope>NUCLEOTIDE SEQUENCE [LARGE SCALE GENOMIC DNA]</scope>
    <source>
        <strain evidence="1 2">LHW63021</strain>
    </source>
</reference>
<evidence type="ECO:0000313" key="2">
    <source>
        <dbReference type="Proteomes" id="UP000251891"/>
    </source>
</evidence>
<dbReference type="PROSITE" id="PS51257">
    <property type="entry name" value="PROKAR_LIPOPROTEIN"/>
    <property type="match status" value="1"/>
</dbReference>
<keyword evidence="2" id="KW-1185">Reference proteome</keyword>
<comment type="caution">
    <text evidence="1">The sequence shown here is derived from an EMBL/GenBank/DDBJ whole genome shotgun (WGS) entry which is preliminary data.</text>
</comment>
<protein>
    <submittedName>
        <fullName evidence="1">Ferredoxin</fullName>
    </submittedName>
</protein>
<sequence length="79" mass="8352">MLPVRCRQCGGEVLARKSGWLQTSVQWNAATLAGCLERRAALPGPGPNGGLFTTCTALRESIDRAALDGTLPVLDDDDP</sequence>